<dbReference type="EMBL" id="MNCJ02000328">
    <property type="protein sequence ID" value="KAF5772205.1"/>
    <property type="molecule type" value="Genomic_DNA"/>
</dbReference>
<dbReference type="Gramene" id="mRNA:HanXRQr2_Chr13g0574101">
    <property type="protein sequence ID" value="mRNA:HanXRQr2_Chr13g0574101"/>
    <property type="gene ID" value="HanXRQr2_Chr13g0574101"/>
</dbReference>
<evidence type="ECO:0000256" key="4">
    <source>
        <dbReference type="ARBA" id="ARBA00023187"/>
    </source>
</evidence>
<dbReference type="SUPFAM" id="SSF54928">
    <property type="entry name" value="RNA-binding domain, RBD"/>
    <property type="match status" value="1"/>
</dbReference>
<dbReference type="PANTHER" id="PTHR48028:SF4">
    <property type="entry name" value="SC35-LIKE SPLICING FACTOR"/>
    <property type="match status" value="1"/>
</dbReference>
<reference evidence="9" key="1">
    <citation type="journal article" date="2017" name="Nature">
        <title>The sunflower genome provides insights into oil metabolism, flowering and Asterid evolution.</title>
        <authorList>
            <person name="Badouin H."/>
            <person name="Gouzy J."/>
            <person name="Grassa C.J."/>
            <person name="Murat F."/>
            <person name="Staton S.E."/>
            <person name="Cottret L."/>
            <person name="Lelandais-Briere C."/>
            <person name="Owens G.L."/>
            <person name="Carrere S."/>
            <person name="Mayjonade B."/>
            <person name="Legrand L."/>
            <person name="Gill N."/>
            <person name="Kane N.C."/>
            <person name="Bowers J.E."/>
            <person name="Hubner S."/>
            <person name="Bellec A."/>
            <person name="Berard A."/>
            <person name="Berges H."/>
            <person name="Blanchet N."/>
            <person name="Boniface M.C."/>
            <person name="Brunel D."/>
            <person name="Catrice O."/>
            <person name="Chaidir N."/>
            <person name="Claudel C."/>
            <person name="Donnadieu C."/>
            <person name="Faraut T."/>
            <person name="Fievet G."/>
            <person name="Helmstetter N."/>
            <person name="King M."/>
            <person name="Knapp S.J."/>
            <person name="Lai Z."/>
            <person name="Le Paslier M.C."/>
            <person name="Lippi Y."/>
            <person name="Lorenzon L."/>
            <person name="Mandel J.R."/>
            <person name="Marage G."/>
            <person name="Marchand G."/>
            <person name="Marquand E."/>
            <person name="Bret-Mestries E."/>
            <person name="Morien E."/>
            <person name="Nambeesan S."/>
            <person name="Nguyen T."/>
            <person name="Pegot-Espagnet P."/>
            <person name="Pouilly N."/>
            <person name="Raftis F."/>
            <person name="Sallet E."/>
            <person name="Schiex T."/>
            <person name="Thomas J."/>
            <person name="Vandecasteele C."/>
            <person name="Vares D."/>
            <person name="Vear F."/>
            <person name="Vautrin S."/>
            <person name="Crespi M."/>
            <person name="Mangin B."/>
            <person name="Burke J.M."/>
            <person name="Salse J."/>
            <person name="Munos S."/>
            <person name="Vincourt P."/>
            <person name="Rieseberg L.H."/>
            <person name="Langlade N.B."/>
        </authorList>
    </citation>
    <scope>NUCLEOTIDE SEQUENCE</scope>
    <source>
        <tissue evidence="9">Leaves</tissue>
    </source>
</reference>
<reference evidence="9" key="2">
    <citation type="submission" date="2020-06" db="EMBL/GenBank/DDBJ databases">
        <title>Helianthus annuus Genome sequencing and assembly Release 2.</title>
        <authorList>
            <person name="Gouzy J."/>
            <person name="Langlade N."/>
            <person name="Munos S."/>
        </authorList>
    </citation>
    <scope>NUCLEOTIDE SEQUENCE</scope>
    <source>
        <tissue evidence="9">Leaves</tissue>
    </source>
</reference>
<dbReference type="Gene3D" id="3.30.70.330">
    <property type="match status" value="1"/>
</dbReference>
<keyword evidence="4" id="KW-0508">mRNA splicing</keyword>
<comment type="caution">
    <text evidence="9">The sequence shown here is derived from an EMBL/GenBank/DDBJ whole genome shotgun (WGS) entry which is preliminary data.</text>
</comment>
<keyword evidence="5" id="KW-0539">Nucleus</keyword>
<feature type="transmembrane region" description="Helical" evidence="7">
    <location>
        <begin position="16"/>
        <end position="37"/>
    </location>
</feature>
<dbReference type="PANTHER" id="PTHR48028">
    <property type="entry name" value="GLYCINE-RICH RNA-BINDING PROTEIN RZ1A"/>
    <property type="match status" value="1"/>
</dbReference>
<organism evidence="9 10">
    <name type="scientific">Helianthus annuus</name>
    <name type="common">Common sunflower</name>
    <dbReference type="NCBI Taxonomy" id="4232"/>
    <lineage>
        <taxon>Eukaryota</taxon>
        <taxon>Viridiplantae</taxon>
        <taxon>Streptophyta</taxon>
        <taxon>Embryophyta</taxon>
        <taxon>Tracheophyta</taxon>
        <taxon>Spermatophyta</taxon>
        <taxon>Magnoliopsida</taxon>
        <taxon>eudicotyledons</taxon>
        <taxon>Gunneridae</taxon>
        <taxon>Pentapetalae</taxon>
        <taxon>asterids</taxon>
        <taxon>campanulids</taxon>
        <taxon>Asterales</taxon>
        <taxon>Asteraceae</taxon>
        <taxon>Asteroideae</taxon>
        <taxon>Heliantheae alliance</taxon>
        <taxon>Heliantheae</taxon>
        <taxon>Helianthus</taxon>
    </lineage>
</organism>
<gene>
    <name evidence="9" type="ORF">HanXRQr2_Chr13g0574101</name>
</gene>
<dbReference type="Pfam" id="PF00076">
    <property type="entry name" value="RRM_1"/>
    <property type="match status" value="1"/>
</dbReference>
<dbReference type="GO" id="GO:0006397">
    <property type="term" value="P:mRNA processing"/>
    <property type="evidence" value="ECO:0007669"/>
    <property type="project" value="UniProtKB-KW"/>
</dbReference>
<dbReference type="AlphaFoldDB" id="A0A9K3EFL6"/>
<dbReference type="GO" id="GO:0005634">
    <property type="term" value="C:nucleus"/>
    <property type="evidence" value="ECO:0007669"/>
    <property type="project" value="UniProtKB-SubCell"/>
</dbReference>
<keyword evidence="7" id="KW-0472">Membrane</keyword>
<evidence type="ECO:0000256" key="1">
    <source>
        <dbReference type="ARBA" id="ARBA00004123"/>
    </source>
</evidence>
<keyword evidence="3 6" id="KW-0694">RNA-binding</keyword>
<evidence type="ECO:0000313" key="9">
    <source>
        <dbReference type="EMBL" id="KAF5772205.1"/>
    </source>
</evidence>
<keyword evidence="7" id="KW-1133">Transmembrane helix</keyword>
<evidence type="ECO:0000256" key="2">
    <source>
        <dbReference type="ARBA" id="ARBA00022664"/>
    </source>
</evidence>
<evidence type="ECO:0000256" key="5">
    <source>
        <dbReference type="ARBA" id="ARBA00023242"/>
    </source>
</evidence>
<name>A0A9K3EFL6_HELAN</name>
<protein>
    <submittedName>
        <fullName evidence="9">RNA recognition motif domain, nucleotide-binding alpha-beta plait domain superfamily</fullName>
    </submittedName>
</protein>
<evidence type="ECO:0000256" key="7">
    <source>
        <dbReference type="SAM" id="Phobius"/>
    </source>
</evidence>
<evidence type="ECO:0000256" key="3">
    <source>
        <dbReference type="ARBA" id="ARBA00022884"/>
    </source>
</evidence>
<dbReference type="InterPro" id="IPR035979">
    <property type="entry name" value="RBD_domain_sf"/>
</dbReference>
<evidence type="ECO:0000313" key="10">
    <source>
        <dbReference type="Proteomes" id="UP000215914"/>
    </source>
</evidence>
<dbReference type="GO" id="GO:0008380">
    <property type="term" value="P:RNA splicing"/>
    <property type="evidence" value="ECO:0007669"/>
    <property type="project" value="UniProtKB-KW"/>
</dbReference>
<dbReference type="PROSITE" id="PS50102">
    <property type="entry name" value="RRM"/>
    <property type="match status" value="1"/>
</dbReference>
<sequence length="157" mass="17807">MSHFGRAGPPDIIDTYSLLVLNITFRQLLMICFPFLISTERLLMYSCLLTGDSRGFAFVRHKYADETQKAVDKLDRRVVDGREIMVQFAKYGPDGPLHKVYHGNEEDSEFKVTECDGRAVSFLYKAVSKDSVLVTVWSGGQLQIDALADELQPVWIQ</sequence>
<dbReference type="InterPro" id="IPR051106">
    <property type="entry name" value="RNA-bind/splicing_reg"/>
</dbReference>
<dbReference type="GO" id="GO:0003723">
    <property type="term" value="F:RNA binding"/>
    <property type="evidence" value="ECO:0007669"/>
    <property type="project" value="UniProtKB-UniRule"/>
</dbReference>
<evidence type="ECO:0000259" key="8">
    <source>
        <dbReference type="PROSITE" id="PS50102"/>
    </source>
</evidence>
<dbReference type="Proteomes" id="UP000215914">
    <property type="component" value="Unassembled WGS sequence"/>
</dbReference>
<evidence type="ECO:0000256" key="6">
    <source>
        <dbReference type="PROSITE-ProRule" id="PRU00176"/>
    </source>
</evidence>
<dbReference type="InterPro" id="IPR012677">
    <property type="entry name" value="Nucleotide-bd_a/b_plait_sf"/>
</dbReference>
<proteinExistence type="predicted"/>
<dbReference type="InterPro" id="IPR000504">
    <property type="entry name" value="RRM_dom"/>
</dbReference>
<keyword evidence="10" id="KW-1185">Reference proteome</keyword>
<keyword evidence="7" id="KW-0812">Transmembrane</keyword>
<accession>A0A9K3EFL6</accession>
<keyword evidence="2" id="KW-0507">mRNA processing</keyword>
<feature type="domain" description="RRM" evidence="8">
    <location>
        <begin position="16"/>
        <end position="91"/>
    </location>
</feature>
<comment type="subcellular location">
    <subcellularLocation>
        <location evidence="1">Nucleus</location>
    </subcellularLocation>
</comment>